<dbReference type="InterPro" id="IPR050508">
    <property type="entry name" value="Methyltransf_Superfamily"/>
</dbReference>
<dbReference type="STRING" id="446470.Snas_4711"/>
<dbReference type="AlphaFoldDB" id="D3Q7L2"/>
<keyword evidence="2" id="KW-0489">Methyltransferase</keyword>
<dbReference type="InterPro" id="IPR029063">
    <property type="entry name" value="SAM-dependent_MTases_sf"/>
</dbReference>
<proteinExistence type="predicted"/>
<evidence type="ECO:0000313" key="2">
    <source>
        <dbReference type="EMBL" id="ADD44354.1"/>
    </source>
</evidence>
<sequence length="176" mass="19416">MTSQASTRLRWAVDTLSPAPDDRLLEVGCGHGVAVTLVSQRLDTGTVIGIDRSEKMIAAATRRNRSHVDNDTAFLLRTEFPDTGLEPEFDTIFAAHVNVFWKRPVTALAEVRRLLRPGGRLYLFWQAPSWEPGFDKRGFAEPIAATLREHGLIDDEIIIGPPGDSDDSFCITAAAK</sequence>
<dbReference type="InterPro" id="IPR013216">
    <property type="entry name" value="Methyltransf_11"/>
</dbReference>
<dbReference type="RefSeq" id="WP_013019925.1">
    <property type="nucleotide sequence ID" value="NC_013947.1"/>
</dbReference>
<dbReference type="EMBL" id="CP001778">
    <property type="protein sequence ID" value="ADD44354.1"/>
    <property type="molecule type" value="Genomic_DNA"/>
</dbReference>
<dbReference type="Proteomes" id="UP000000844">
    <property type="component" value="Chromosome"/>
</dbReference>
<dbReference type="GO" id="GO:0008757">
    <property type="term" value="F:S-adenosylmethionine-dependent methyltransferase activity"/>
    <property type="evidence" value="ECO:0007669"/>
    <property type="project" value="InterPro"/>
</dbReference>
<reference evidence="2 3" key="1">
    <citation type="journal article" date="2009" name="Stand. Genomic Sci.">
        <title>Complete genome sequence of Stackebrandtia nassauensis type strain (LLR-40K-21).</title>
        <authorList>
            <person name="Munk C."/>
            <person name="Lapidus A."/>
            <person name="Copeland A."/>
            <person name="Jando M."/>
            <person name="Mayilraj S."/>
            <person name="Glavina Del Rio T."/>
            <person name="Nolan M."/>
            <person name="Chen F."/>
            <person name="Lucas S."/>
            <person name="Tice H."/>
            <person name="Cheng J.F."/>
            <person name="Han C."/>
            <person name="Detter J.C."/>
            <person name="Bruce D."/>
            <person name="Goodwin L."/>
            <person name="Chain P."/>
            <person name="Pitluck S."/>
            <person name="Goker M."/>
            <person name="Ovchinikova G."/>
            <person name="Pati A."/>
            <person name="Ivanova N."/>
            <person name="Mavromatis K."/>
            <person name="Chen A."/>
            <person name="Palaniappan K."/>
            <person name="Land M."/>
            <person name="Hauser L."/>
            <person name="Chang Y.J."/>
            <person name="Jeffries C.D."/>
            <person name="Bristow J."/>
            <person name="Eisen J.A."/>
            <person name="Markowitz V."/>
            <person name="Hugenholtz P."/>
            <person name="Kyrpides N.C."/>
            <person name="Klenk H.P."/>
        </authorList>
    </citation>
    <scope>NUCLEOTIDE SEQUENCE [LARGE SCALE GENOMIC DNA]</scope>
    <source>
        <strain evidence="3">DSM 44728 / CIP 108903 / NRRL B-16338 / NBRC 102104 / LLR-40K-21</strain>
    </source>
</reference>
<dbReference type="PANTHER" id="PTHR42912:SF93">
    <property type="entry name" value="N6-ADENOSINE-METHYLTRANSFERASE TMT1A"/>
    <property type="match status" value="1"/>
</dbReference>
<protein>
    <submittedName>
        <fullName evidence="2">Methyltransferase type 11</fullName>
    </submittedName>
</protein>
<dbReference type="SUPFAM" id="SSF53335">
    <property type="entry name" value="S-adenosyl-L-methionine-dependent methyltransferases"/>
    <property type="match status" value="1"/>
</dbReference>
<evidence type="ECO:0000313" key="3">
    <source>
        <dbReference type="Proteomes" id="UP000000844"/>
    </source>
</evidence>
<dbReference type="PANTHER" id="PTHR42912">
    <property type="entry name" value="METHYLTRANSFERASE"/>
    <property type="match status" value="1"/>
</dbReference>
<dbReference type="Gene3D" id="3.40.50.150">
    <property type="entry name" value="Vaccinia Virus protein VP39"/>
    <property type="match status" value="1"/>
</dbReference>
<dbReference type="Pfam" id="PF08241">
    <property type="entry name" value="Methyltransf_11"/>
    <property type="match status" value="1"/>
</dbReference>
<dbReference type="KEGG" id="sna:Snas_4711"/>
<keyword evidence="2" id="KW-0808">Transferase</keyword>
<dbReference type="GO" id="GO:0032259">
    <property type="term" value="P:methylation"/>
    <property type="evidence" value="ECO:0007669"/>
    <property type="project" value="UniProtKB-KW"/>
</dbReference>
<dbReference type="CDD" id="cd02440">
    <property type="entry name" value="AdoMet_MTases"/>
    <property type="match status" value="1"/>
</dbReference>
<name>D3Q7L2_STANL</name>
<keyword evidence="3" id="KW-1185">Reference proteome</keyword>
<accession>D3Q7L2</accession>
<evidence type="ECO:0000259" key="1">
    <source>
        <dbReference type="Pfam" id="PF08241"/>
    </source>
</evidence>
<dbReference type="HOGENOM" id="CLU_081534_4_0_11"/>
<feature type="domain" description="Methyltransferase type 11" evidence="1">
    <location>
        <begin position="25"/>
        <end position="123"/>
    </location>
</feature>
<dbReference type="eggNOG" id="COG2226">
    <property type="taxonomic scope" value="Bacteria"/>
</dbReference>
<gene>
    <name evidence="2" type="ordered locus">Snas_4711</name>
</gene>
<organism evidence="2 3">
    <name type="scientific">Stackebrandtia nassauensis (strain DSM 44728 / CIP 108903 / NRRL B-16338 / NBRC 102104 / LLR-40K-21)</name>
    <dbReference type="NCBI Taxonomy" id="446470"/>
    <lineage>
        <taxon>Bacteria</taxon>
        <taxon>Bacillati</taxon>
        <taxon>Actinomycetota</taxon>
        <taxon>Actinomycetes</taxon>
        <taxon>Glycomycetales</taxon>
        <taxon>Glycomycetaceae</taxon>
        <taxon>Stackebrandtia</taxon>
    </lineage>
</organism>
<dbReference type="OrthoDB" id="4571118at2"/>